<gene>
    <name evidence="1" type="ORF">K1T71_009659</name>
</gene>
<protein>
    <submittedName>
        <fullName evidence="1">Uncharacterized protein</fullName>
    </submittedName>
</protein>
<comment type="caution">
    <text evidence="1">The sequence shown here is derived from an EMBL/GenBank/DDBJ whole genome shotgun (WGS) entry which is preliminary data.</text>
</comment>
<accession>A0ACC1CSH4</accession>
<keyword evidence="2" id="KW-1185">Reference proteome</keyword>
<evidence type="ECO:0000313" key="1">
    <source>
        <dbReference type="EMBL" id="KAJ0174551.1"/>
    </source>
</evidence>
<name>A0ACC1CSH4_9NEOP</name>
<dbReference type="Proteomes" id="UP000824533">
    <property type="component" value="Linkage Group LG17"/>
</dbReference>
<sequence>MENLSKLKKERGYCKAAITRAQNAANQYDKMLTSELLARKDNLLQKYKDYEQLCKEVFIYGDDDDEAIEETECKYYEVLGALDCEIEKRKVKELIQPPSNPPSASAKLPSIEIKPYTARAYQLERSLEDEHNVSDFLEFLERRALAMESAEPTTREARSSRTNVSAVTIKQPCFFCECCDHKIFSCNKFKLLPLAERCSRPDGCTVQRHTPQYARVEFPRRTPRAPHVGKQPRECARGFDEFGN</sequence>
<proteinExistence type="predicted"/>
<dbReference type="EMBL" id="CM034403">
    <property type="protein sequence ID" value="KAJ0174551.1"/>
    <property type="molecule type" value="Genomic_DNA"/>
</dbReference>
<evidence type="ECO:0000313" key="2">
    <source>
        <dbReference type="Proteomes" id="UP000824533"/>
    </source>
</evidence>
<organism evidence="1 2">
    <name type="scientific">Dendrolimus kikuchii</name>
    <dbReference type="NCBI Taxonomy" id="765133"/>
    <lineage>
        <taxon>Eukaryota</taxon>
        <taxon>Metazoa</taxon>
        <taxon>Ecdysozoa</taxon>
        <taxon>Arthropoda</taxon>
        <taxon>Hexapoda</taxon>
        <taxon>Insecta</taxon>
        <taxon>Pterygota</taxon>
        <taxon>Neoptera</taxon>
        <taxon>Endopterygota</taxon>
        <taxon>Lepidoptera</taxon>
        <taxon>Glossata</taxon>
        <taxon>Ditrysia</taxon>
        <taxon>Bombycoidea</taxon>
        <taxon>Lasiocampidae</taxon>
        <taxon>Dendrolimus</taxon>
    </lineage>
</organism>
<reference evidence="1 2" key="1">
    <citation type="journal article" date="2021" name="Front. Genet.">
        <title>Chromosome-Level Genome Assembly Reveals Significant Gene Expansion in the Toll and IMD Signaling Pathways of Dendrolimus kikuchii.</title>
        <authorList>
            <person name="Zhou J."/>
            <person name="Wu P."/>
            <person name="Xiong Z."/>
            <person name="Liu N."/>
            <person name="Zhao N."/>
            <person name="Ji M."/>
            <person name="Qiu Y."/>
            <person name="Yang B."/>
        </authorList>
    </citation>
    <scope>NUCLEOTIDE SEQUENCE [LARGE SCALE GENOMIC DNA]</scope>
    <source>
        <strain evidence="1">Ann1</strain>
    </source>
</reference>